<dbReference type="EMBL" id="ML210182">
    <property type="protein sequence ID" value="TFK25739.1"/>
    <property type="molecule type" value="Genomic_DNA"/>
</dbReference>
<dbReference type="Gene3D" id="1.25.40.10">
    <property type="entry name" value="Tetratricopeptide repeat domain"/>
    <property type="match status" value="5"/>
</dbReference>
<keyword evidence="1" id="KW-0677">Repeat</keyword>
<feature type="domain" description="Nephrocystin 3-like N-terminal" evidence="2">
    <location>
        <begin position="12"/>
        <end position="153"/>
    </location>
</feature>
<dbReference type="Proteomes" id="UP000307440">
    <property type="component" value="Unassembled WGS sequence"/>
</dbReference>
<dbReference type="Gene3D" id="3.40.50.300">
    <property type="entry name" value="P-loop containing nucleotide triphosphate hydrolases"/>
    <property type="match status" value="1"/>
</dbReference>
<keyword evidence="4" id="KW-1185">Reference proteome</keyword>
<evidence type="ECO:0000313" key="4">
    <source>
        <dbReference type="Proteomes" id="UP000307440"/>
    </source>
</evidence>
<evidence type="ECO:0000256" key="1">
    <source>
        <dbReference type="ARBA" id="ARBA00022737"/>
    </source>
</evidence>
<protein>
    <recommendedName>
        <fullName evidence="2">Nephrocystin 3-like N-terminal domain-containing protein</fullName>
    </recommendedName>
</protein>
<organism evidence="3 4">
    <name type="scientific">Coprinopsis marcescibilis</name>
    <name type="common">Agaric fungus</name>
    <name type="synonym">Psathyrella marcescibilis</name>
    <dbReference type="NCBI Taxonomy" id="230819"/>
    <lineage>
        <taxon>Eukaryota</taxon>
        <taxon>Fungi</taxon>
        <taxon>Dikarya</taxon>
        <taxon>Basidiomycota</taxon>
        <taxon>Agaricomycotina</taxon>
        <taxon>Agaricomycetes</taxon>
        <taxon>Agaricomycetidae</taxon>
        <taxon>Agaricales</taxon>
        <taxon>Agaricineae</taxon>
        <taxon>Psathyrellaceae</taxon>
        <taxon>Coprinopsis</taxon>
    </lineage>
</organism>
<reference evidence="3 4" key="1">
    <citation type="journal article" date="2019" name="Nat. Ecol. Evol.">
        <title>Megaphylogeny resolves global patterns of mushroom evolution.</title>
        <authorList>
            <person name="Varga T."/>
            <person name="Krizsan K."/>
            <person name="Foldi C."/>
            <person name="Dima B."/>
            <person name="Sanchez-Garcia M."/>
            <person name="Sanchez-Ramirez S."/>
            <person name="Szollosi G.J."/>
            <person name="Szarkandi J.G."/>
            <person name="Papp V."/>
            <person name="Albert L."/>
            <person name="Andreopoulos W."/>
            <person name="Angelini C."/>
            <person name="Antonin V."/>
            <person name="Barry K.W."/>
            <person name="Bougher N.L."/>
            <person name="Buchanan P."/>
            <person name="Buyck B."/>
            <person name="Bense V."/>
            <person name="Catcheside P."/>
            <person name="Chovatia M."/>
            <person name="Cooper J."/>
            <person name="Damon W."/>
            <person name="Desjardin D."/>
            <person name="Finy P."/>
            <person name="Geml J."/>
            <person name="Haridas S."/>
            <person name="Hughes K."/>
            <person name="Justo A."/>
            <person name="Karasinski D."/>
            <person name="Kautmanova I."/>
            <person name="Kiss B."/>
            <person name="Kocsube S."/>
            <person name="Kotiranta H."/>
            <person name="LaButti K.M."/>
            <person name="Lechner B.E."/>
            <person name="Liimatainen K."/>
            <person name="Lipzen A."/>
            <person name="Lukacs Z."/>
            <person name="Mihaltcheva S."/>
            <person name="Morgado L.N."/>
            <person name="Niskanen T."/>
            <person name="Noordeloos M.E."/>
            <person name="Ohm R.A."/>
            <person name="Ortiz-Santana B."/>
            <person name="Ovrebo C."/>
            <person name="Racz N."/>
            <person name="Riley R."/>
            <person name="Savchenko A."/>
            <person name="Shiryaev A."/>
            <person name="Soop K."/>
            <person name="Spirin V."/>
            <person name="Szebenyi C."/>
            <person name="Tomsovsky M."/>
            <person name="Tulloss R.E."/>
            <person name="Uehling J."/>
            <person name="Grigoriev I.V."/>
            <person name="Vagvolgyi C."/>
            <person name="Papp T."/>
            <person name="Martin F.M."/>
            <person name="Miettinen O."/>
            <person name="Hibbett D.S."/>
            <person name="Nagy L.G."/>
        </authorList>
    </citation>
    <scope>NUCLEOTIDE SEQUENCE [LARGE SCALE GENOMIC DNA]</scope>
    <source>
        <strain evidence="3 4">CBS 121175</strain>
    </source>
</reference>
<sequence>MTLPASATVGSAARVMLVGGPAGSGKSALAHTICKDMDEKGILVSSFFFSQMGQNLTSEDFMAAFIRGLSGTNHQIRHRIGEILLEKPTMASASAITQFQGLVLPVLHLLPADRTFVVGIDALDEQTDDVILDFLSDYVPQLPATFKFVLTTRPDPRVMRRLEKQSHIHIFSRSLTGSSSQEDLKRYALSRLSKTEYHDKISEELLDEFVSKAEGLFLWAETVLNHIDNSYDPPAELADILKGASRHWMEAEGATKKLESLYEHILSKLEWTDARFVEKYTVIMGALVTLMEPMSASGLANLYSPDGISEADIHRICTYIRPLLQDYSRESPRKVICLLHLSVKEFLGKRATPPYLLDYDLHHFALSRLSLITIKKHLHPQEVPSLKFTEGEWVWDLDGVKPTIPVLPKEDILEHLWYACRYFGKHELSIIRDHLDDRHATLLYETVVKDSQFIVEVCSSIGGVTDIVSLRNKAQKLVKESCDPSSVRKTAQTYFAVARCMYPQEASLVLVEEAIRIYRPFATKPTDSSMEFEFAMYLCWFGMLLSDRRRSISGGLSLQAMEEALTITHRLVTGFQTTPDAALGSLLLLESLILSKLSRYEDSLQVDINSVELFRRLEAAQPTKFGGKLARVLHNTADNLIFRGSHKQATPYIVEAIKLRRSLARDDPDKYEVPLSESLLKYVVSLIQSGKAPDALEFGEEALAIRRRLAVSNPSQFDAHLPAALVRVAWILRECGRHDDAIHISAESVQVCRRLAKHDSAAYEELLAASLHSHALCLSMTEATWIDGVQVAHEAVDLRRRLALEDRGRFSDGLAESLFNLAYDLDQCGRSSDAVPFALESVEIRRFLAEKNLKAHEPSLATSLHYYALYLSKSAATLEDSIQFGQEAVSIRRQLAQDNPQNFREDLAQSLLNLAWDLDSCNRTSEAVPISLEYVRIRRQLAELDPSTNEPLLASSLHFHALYLSKTSGTLEDSIEYGRNAVAIRRRLAADNPDDNDIELARSLRNLALALHKCNRNIDAIPFASESLEIYRQLAGENPETHNPSLADSLHSYAVYLSKSSTTLKDSIPPAREAVVMRRLLASDQPQLFGRALARSLINLALTLVECGQHLDAAPLALESVEIRRALASEDPTEHEASLAESLHVYAFSQSQSPQTLPNSIPSAKEAVDIRRRLALANPNEFEEKFVLSLSNLAIFLSNSDQDREAIPIFRELVGIKRGLVQKDPTDEPLHDLANNLHNYSICLLLSGNTEASIQPMEESVGILRRLVSRNPSGFEPVLAYTLFSLSGNLSECSRFIDGASASQEAVDMYRRLVEKDQATYEPNLGLSLINLAWSRESEALVSAEESLTIHRRTALADQTKFKDGLLMALGMVAFCLNISERYQDSLPVIIDGLATHPQAAQEMTPRLLDRQFGGLRKAHAESLIGLGREKEAITPLQEAIIIYRRLLDGAPMSRLYGQELQKCTQILKRISGNMASV</sequence>
<proteinExistence type="predicted"/>
<evidence type="ECO:0000259" key="2">
    <source>
        <dbReference type="Pfam" id="PF24883"/>
    </source>
</evidence>
<accession>A0A5C3KYL3</accession>
<evidence type="ECO:0000313" key="3">
    <source>
        <dbReference type="EMBL" id="TFK25739.1"/>
    </source>
</evidence>
<name>A0A5C3KYL3_COPMA</name>
<dbReference type="InterPro" id="IPR011990">
    <property type="entry name" value="TPR-like_helical_dom_sf"/>
</dbReference>
<dbReference type="InterPro" id="IPR056884">
    <property type="entry name" value="NPHP3-like_N"/>
</dbReference>
<dbReference type="SUPFAM" id="SSF52540">
    <property type="entry name" value="P-loop containing nucleoside triphosphate hydrolases"/>
    <property type="match status" value="1"/>
</dbReference>
<dbReference type="Pfam" id="PF13374">
    <property type="entry name" value="TPR_10"/>
    <property type="match status" value="2"/>
</dbReference>
<dbReference type="PANTHER" id="PTHR19959">
    <property type="entry name" value="KINESIN LIGHT CHAIN"/>
    <property type="match status" value="1"/>
</dbReference>
<dbReference type="PANTHER" id="PTHR19959:SF119">
    <property type="entry name" value="FUNGAL LIPASE-LIKE DOMAIN-CONTAINING PROTEIN"/>
    <property type="match status" value="1"/>
</dbReference>
<dbReference type="InterPro" id="IPR027417">
    <property type="entry name" value="P-loop_NTPase"/>
</dbReference>
<gene>
    <name evidence="3" type="ORF">FA15DRAFT_693537</name>
</gene>
<dbReference type="Pfam" id="PF24883">
    <property type="entry name" value="NPHP3_N"/>
    <property type="match status" value="1"/>
</dbReference>
<dbReference type="SUPFAM" id="SSF48452">
    <property type="entry name" value="TPR-like"/>
    <property type="match status" value="2"/>
</dbReference>
<dbReference type="OrthoDB" id="3038309at2759"/>